<evidence type="ECO:0000313" key="2">
    <source>
        <dbReference type="EMBL" id="QBP29711.1"/>
    </source>
</evidence>
<name>A0A482JCL0_9CAUD</name>
<dbReference type="InterPro" id="IPR036397">
    <property type="entry name" value="RNaseH_sf"/>
</dbReference>
<dbReference type="GeneID" id="63743046"/>
<dbReference type="GO" id="GO:0003676">
    <property type="term" value="F:nucleic acid binding"/>
    <property type="evidence" value="ECO:0007669"/>
    <property type="project" value="InterPro"/>
</dbReference>
<keyword evidence="2" id="KW-0269">Exonuclease</keyword>
<dbReference type="Pfam" id="PF00929">
    <property type="entry name" value="RNase_T"/>
    <property type="match status" value="1"/>
</dbReference>
<organism evidence="2 3">
    <name type="scientific">Mycobacterium phage Typha</name>
    <dbReference type="NCBI Taxonomy" id="2517971"/>
    <lineage>
        <taxon>Viruses</taxon>
        <taxon>Duplodnaviria</taxon>
        <taxon>Heunggongvirae</taxon>
        <taxon>Uroviricota</taxon>
        <taxon>Caudoviricetes</taxon>
        <taxon>Typhavirus</taxon>
        <taxon>Typhavirus typha</taxon>
    </lineage>
</organism>
<evidence type="ECO:0000259" key="1">
    <source>
        <dbReference type="SMART" id="SM00479"/>
    </source>
</evidence>
<dbReference type="SUPFAM" id="SSF53098">
    <property type="entry name" value="Ribonuclease H-like"/>
    <property type="match status" value="1"/>
</dbReference>
<dbReference type="Gene3D" id="3.30.420.10">
    <property type="entry name" value="Ribonuclease H-like superfamily/Ribonuclease H"/>
    <property type="match status" value="1"/>
</dbReference>
<protein>
    <submittedName>
        <fullName evidence="2">DnaQ-like exonuclease</fullName>
    </submittedName>
</protein>
<sequence length="198" mass="22377">MARQLVVVDVESTGLIPGFHVPLEVAAVNLDTGEELSFVPWVHPSHMAKADPVALQINRYYERGVFKDRLTLQQTFDRYRQLFDMLEGNTFGGANPRFDAEMVRVGYSISVSVTPKPYDRLSLPDETWQHRLQDVQAYAAGVLGFDPADPPSLVDLLEALGIDNREPHSALWDARATAEAFKRLKAKRDNMYEKDVPY</sequence>
<dbReference type="KEGG" id="vg:63743046"/>
<dbReference type="EMBL" id="MK494099">
    <property type="protein sequence ID" value="QBP29711.1"/>
    <property type="molecule type" value="Genomic_DNA"/>
</dbReference>
<dbReference type="GO" id="GO:0004527">
    <property type="term" value="F:exonuclease activity"/>
    <property type="evidence" value="ECO:0007669"/>
    <property type="project" value="UniProtKB-KW"/>
</dbReference>
<dbReference type="SMART" id="SM00479">
    <property type="entry name" value="EXOIII"/>
    <property type="match status" value="1"/>
</dbReference>
<evidence type="ECO:0000313" key="3">
    <source>
        <dbReference type="Proteomes" id="UP000294565"/>
    </source>
</evidence>
<feature type="domain" description="Exonuclease" evidence="1">
    <location>
        <begin position="4"/>
        <end position="190"/>
    </location>
</feature>
<keyword evidence="2" id="KW-0540">Nuclease</keyword>
<keyword evidence="3" id="KW-1185">Reference proteome</keyword>
<dbReference type="Proteomes" id="UP000294565">
    <property type="component" value="Segment"/>
</dbReference>
<gene>
    <name evidence="2" type="primary">56</name>
    <name evidence="2" type="ORF">SEA_TYPHA_56</name>
</gene>
<proteinExistence type="predicted"/>
<dbReference type="InterPro" id="IPR012337">
    <property type="entry name" value="RNaseH-like_sf"/>
</dbReference>
<keyword evidence="2" id="KW-0378">Hydrolase</keyword>
<accession>A0A482JCL0</accession>
<dbReference type="InterPro" id="IPR013520">
    <property type="entry name" value="Ribonucl_H"/>
</dbReference>
<dbReference type="RefSeq" id="YP_010049723.1">
    <property type="nucleotide sequence ID" value="NC_054393.1"/>
</dbReference>
<reference evidence="2 3" key="1">
    <citation type="submission" date="2019-02" db="EMBL/GenBank/DDBJ databases">
        <authorList>
            <person name="Kanzanas C."/>
            <person name="Smith M.A."/>
            <person name="Zack K.M."/>
            <person name="Garlena R.A."/>
            <person name="Russell D.A."/>
            <person name="Pope W.H."/>
            <person name="Jacobs-Sera D."/>
            <person name="Hatfull G.F."/>
        </authorList>
    </citation>
    <scope>NUCLEOTIDE SEQUENCE [LARGE SCALE GENOMIC DNA]</scope>
</reference>